<evidence type="ECO:0000313" key="1">
    <source>
        <dbReference type="EMBL" id="MDI9091772.1"/>
    </source>
</evidence>
<comment type="caution">
    <text evidence="1">The sequence shown here is derived from an EMBL/GenBank/DDBJ whole genome shotgun (WGS) entry which is preliminary data.</text>
</comment>
<sequence length="318" mass="37444">MPYTPYVKPYKTPTDIIADLKLKQLSFIDETAAEKILKQINYYHFKIYLHPLLDPNCPTKKNYKAGEYFEDAIDLYRFDEQIRFVLFKAIARIEIKLRSRLDHIMSSFSNNPFWYLDNQWFRINNNNSYVIDSIRNRISNEFSNTKEEYATHYKSKYYNNTHDNYKFLPPFWIASEFLSIGTISKIYDNINVISINQSPGSPLDSMAAEFGASSFKTLCSWIKTLRDIRNRRAHHSRLWNANLRAPLNIIPLLNIAPLNSNRIYCSLVMVHKILVTLDIQDINLFDELTLLIGKYFCVRNYLGSAGFPTNWHTDPFWT</sequence>
<protein>
    <submittedName>
        <fullName evidence="1">Abi family protein</fullName>
    </submittedName>
</protein>
<evidence type="ECO:0000313" key="2">
    <source>
        <dbReference type="Proteomes" id="UP001159001"/>
    </source>
</evidence>
<dbReference type="EMBL" id="JAOWIN010000002">
    <property type="protein sequence ID" value="MDI9091772.1"/>
    <property type="molecule type" value="Genomic_DNA"/>
</dbReference>
<dbReference type="InterPro" id="IPR011664">
    <property type="entry name" value="Abi_system_AbiD/AbiF-like"/>
</dbReference>
<name>A0AAW6UA57_PRORE</name>
<gene>
    <name evidence="1" type="ORF">OGX73_03960</name>
</gene>
<dbReference type="AlphaFoldDB" id="A0AAW6UA57"/>
<organism evidence="1 2">
    <name type="scientific">Providencia rettgeri</name>
    <dbReference type="NCBI Taxonomy" id="587"/>
    <lineage>
        <taxon>Bacteria</taxon>
        <taxon>Pseudomonadati</taxon>
        <taxon>Pseudomonadota</taxon>
        <taxon>Gammaproteobacteria</taxon>
        <taxon>Enterobacterales</taxon>
        <taxon>Morganellaceae</taxon>
        <taxon>Providencia</taxon>
    </lineage>
</organism>
<proteinExistence type="predicted"/>
<dbReference type="Pfam" id="PF07751">
    <property type="entry name" value="Abi_2"/>
    <property type="match status" value="1"/>
</dbReference>
<dbReference type="Proteomes" id="UP001159001">
    <property type="component" value="Unassembled WGS sequence"/>
</dbReference>
<accession>A0AAW6UA57</accession>
<reference evidence="1" key="1">
    <citation type="submission" date="2022-10" db="EMBL/GenBank/DDBJ databases">
        <title>Bacterial isolates recovered from the One Health project in Brazil.</title>
        <authorList>
            <person name="Valiatti T.B."/>
            <person name="Santos F."/>
            <person name="Cayo R."/>
            <person name="Gales A.C."/>
        </authorList>
    </citation>
    <scope>NUCLEOTIDE SEQUENCE</scope>
    <source>
        <strain evidence="1">PVR188</strain>
    </source>
</reference>
<dbReference type="RefSeq" id="WP_196732369.1">
    <property type="nucleotide sequence ID" value="NZ_JADSTA010000016.1"/>
</dbReference>